<evidence type="ECO:0000313" key="7">
    <source>
        <dbReference type="Proteomes" id="UP000594464"/>
    </source>
</evidence>
<protein>
    <submittedName>
        <fullName evidence="6">C-type cytochrome</fullName>
    </submittedName>
</protein>
<feature type="domain" description="Cytochrome c" evidence="5">
    <location>
        <begin position="76"/>
        <end position="169"/>
    </location>
</feature>
<evidence type="ECO:0000256" key="3">
    <source>
        <dbReference type="ARBA" id="ARBA00023004"/>
    </source>
</evidence>
<dbReference type="GO" id="GO:0009055">
    <property type="term" value="F:electron transfer activity"/>
    <property type="evidence" value="ECO:0007669"/>
    <property type="project" value="InterPro"/>
</dbReference>
<dbReference type="GO" id="GO:0020037">
    <property type="term" value="F:heme binding"/>
    <property type="evidence" value="ECO:0007669"/>
    <property type="project" value="InterPro"/>
</dbReference>
<evidence type="ECO:0000256" key="4">
    <source>
        <dbReference type="PROSITE-ProRule" id="PRU00433"/>
    </source>
</evidence>
<evidence type="ECO:0000256" key="1">
    <source>
        <dbReference type="ARBA" id="ARBA00022617"/>
    </source>
</evidence>
<dbReference type="PROSITE" id="PS51007">
    <property type="entry name" value="CYTC"/>
    <property type="match status" value="1"/>
</dbReference>
<dbReference type="SUPFAM" id="SSF46626">
    <property type="entry name" value="Cytochrome c"/>
    <property type="match status" value="1"/>
</dbReference>
<dbReference type="InterPro" id="IPR036909">
    <property type="entry name" value="Cyt_c-like_dom_sf"/>
</dbReference>
<evidence type="ECO:0000256" key="2">
    <source>
        <dbReference type="ARBA" id="ARBA00022723"/>
    </source>
</evidence>
<sequence length="173" mass="19283">MIYSFVLSLATLCLWVEWSVLAEAAGMGHRMRHRMQHQLHHGTGFEGNGICPQERFTQAAPDEAQKLTNPLKPTPNHMEAGRALYHTDAQPTACKVCHGPGGNGMGMMAPGLNPPPRNFSCAETMKDVTDGQMFWIIKNGSQGTEMPPYKLNLNDHQIWQLIMYIRELGQQAP</sequence>
<dbReference type="Pfam" id="PF13442">
    <property type="entry name" value="Cytochrome_CBB3"/>
    <property type="match status" value="1"/>
</dbReference>
<proteinExistence type="predicted"/>
<dbReference type="EMBL" id="CP048620">
    <property type="protein sequence ID" value="QPJ66716.1"/>
    <property type="molecule type" value="Genomic_DNA"/>
</dbReference>
<keyword evidence="1 4" id="KW-0349">Heme</keyword>
<gene>
    <name evidence="6" type="ORF">G3M78_00470</name>
</gene>
<organism evidence="6 7">
    <name type="scientific">Candidatus Nitrohelix vancouverensis</name>
    <dbReference type="NCBI Taxonomy" id="2705534"/>
    <lineage>
        <taxon>Bacteria</taxon>
        <taxon>Pseudomonadati</taxon>
        <taxon>Nitrospinota/Tectimicrobiota group</taxon>
        <taxon>Nitrospinota</taxon>
        <taxon>Nitrospinia</taxon>
        <taxon>Nitrospinales</taxon>
        <taxon>Nitrospinaceae</taxon>
        <taxon>Candidatus Nitrohelix</taxon>
    </lineage>
</organism>
<keyword evidence="3 4" id="KW-0408">Iron</keyword>
<evidence type="ECO:0000313" key="6">
    <source>
        <dbReference type="EMBL" id="QPJ66716.1"/>
    </source>
</evidence>
<evidence type="ECO:0000259" key="5">
    <source>
        <dbReference type="PROSITE" id="PS51007"/>
    </source>
</evidence>
<dbReference type="Gene3D" id="1.10.760.10">
    <property type="entry name" value="Cytochrome c-like domain"/>
    <property type="match status" value="1"/>
</dbReference>
<dbReference type="InterPro" id="IPR009056">
    <property type="entry name" value="Cyt_c-like_dom"/>
</dbReference>
<dbReference type="GO" id="GO:0046872">
    <property type="term" value="F:metal ion binding"/>
    <property type="evidence" value="ECO:0007669"/>
    <property type="project" value="UniProtKB-KW"/>
</dbReference>
<dbReference type="KEGG" id="nva:G3M78_00470"/>
<dbReference type="Proteomes" id="UP000594464">
    <property type="component" value="Chromosome"/>
</dbReference>
<dbReference type="AlphaFoldDB" id="A0A7T0C536"/>
<reference evidence="7" key="1">
    <citation type="submission" date="2020-02" db="EMBL/GenBank/DDBJ databases">
        <title>Genomic and physiological characterization of two novel Nitrospinaceae genera.</title>
        <authorList>
            <person name="Mueller A.J."/>
            <person name="Jung M.-Y."/>
            <person name="Strachan C.R."/>
            <person name="Herbold C.W."/>
            <person name="Kirkegaard R.H."/>
            <person name="Daims H."/>
        </authorList>
    </citation>
    <scope>NUCLEOTIDE SEQUENCE [LARGE SCALE GENOMIC DNA]</scope>
</reference>
<keyword evidence="2 4" id="KW-0479">Metal-binding</keyword>
<name>A0A7T0C536_9BACT</name>
<accession>A0A7T0C536</accession>